<protein>
    <submittedName>
        <fullName evidence="2">Unannotated protein</fullName>
    </submittedName>
</protein>
<sequence length="167" mass="18543">MRIAVSPLPGLLACEKFAEQVVGSLWWAARFPNHNVSDLPRLRPGHGARSAFFRPIEDGFPEATITLPIRYRTKNVMLHELGHWALLSQPELAYHGPTFARLLLDSVSEFLGLERAEDLRLALGEERVRVSASARIGEDGYFHYGPDRAPSEELNTAEAVLSVGPTN</sequence>
<evidence type="ECO:0000313" key="2">
    <source>
        <dbReference type="EMBL" id="CAB4968752.1"/>
    </source>
</evidence>
<dbReference type="EMBL" id="CAFBMM010000001">
    <property type="protein sequence ID" value="CAB4894932.1"/>
    <property type="molecule type" value="Genomic_DNA"/>
</dbReference>
<evidence type="ECO:0000313" key="1">
    <source>
        <dbReference type="EMBL" id="CAB4894932.1"/>
    </source>
</evidence>
<gene>
    <name evidence="1" type="ORF">UFOPK3605_00149</name>
    <name evidence="2" type="ORF">UFOPK3897_00153</name>
    <name evidence="3" type="ORF">UFOPK4121_00006</name>
</gene>
<reference evidence="2" key="1">
    <citation type="submission" date="2020-05" db="EMBL/GenBank/DDBJ databases">
        <authorList>
            <person name="Chiriac C."/>
            <person name="Salcher M."/>
            <person name="Ghai R."/>
            <person name="Kavagutti S V."/>
        </authorList>
    </citation>
    <scope>NUCLEOTIDE SEQUENCE</scope>
</reference>
<evidence type="ECO:0000313" key="3">
    <source>
        <dbReference type="EMBL" id="CAB5010393.1"/>
    </source>
</evidence>
<proteinExistence type="predicted"/>
<organism evidence="2">
    <name type="scientific">freshwater metagenome</name>
    <dbReference type="NCBI Taxonomy" id="449393"/>
    <lineage>
        <taxon>unclassified sequences</taxon>
        <taxon>metagenomes</taxon>
        <taxon>ecological metagenomes</taxon>
    </lineage>
</organism>
<dbReference type="AlphaFoldDB" id="A0A6J7LN76"/>
<dbReference type="EMBL" id="CAFBPQ010000001">
    <property type="protein sequence ID" value="CAB5010393.1"/>
    <property type="molecule type" value="Genomic_DNA"/>
</dbReference>
<name>A0A6J7LN76_9ZZZZ</name>
<dbReference type="EMBL" id="CAFBOF010000001">
    <property type="protein sequence ID" value="CAB4968752.1"/>
    <property type="molecule type" value="Genomic_DNA"/>
</dbReference>
<accession>A0A6J7LN76</accession>